<dbReference type="Pfam" id="PF04542">
    <property type="entry name" value="Sigma70_r2"/>
    <property type="match status" value="1"/>
</dbReference>
<comment type="caution">
    <text evidence="10">The sequence shown here is derived from an EMBL/GenBank/DDBJ whole genome shotgun (WGS) entry which is preliminary data.</text>
</comment>
<proteinExistence type="inferred from homology"/>
<evidence type="ECO:0000256" key="4">
    <source>
        <dbReference type="ARBA" id="ARBA00023082"/>
    </source>
</evidence>
<sequence>MSKELADSWRAHRMHLVGLAFRMLGDIGEAEDVVQEAFTRLSRADGIDDERAWLTVVTGRLCLDQLRSARARHESPWDLDDFPSAAPVSRDPEPDPADRVTLDQEVQFALLVVLQRLDPAERVAFVLHDVFALPFETIAGTLGRPAGTCRQLARRARHKIADAGREPKLVAAPQHRAVTERFIAACAGGDVEALVAVLHPEAWGRVEFAAPAGMDPIVTRGPSAMIDNLLRYYGPAVTLIPHPASDAPAVLAFVDRRLFAELTLTLADDRIIRIDSTVTL</sequence>
<evidence type="ECO:0000256" key="5">
    <source>
        <dbReference type="ARBA" id="ARBA00023125"/>
    </source>
</evidence>
<dbReference type="SUPFAM" id="SSF88946">
    <property type="entry name" value="Sigma2 domain of RNA polymerase sigma factors"/>
    <property type="match status" value="1"/>
</dbReference>
<dbReference type="InterPro" id="IPR014284">
    <property type="entry name" value="RNA_pol_sigma-70_dom"/>
</dbReference>
<feature type="domain" description="RNA polymerase sigma factor 70 region 4 type 2" evidence="9">
    <location>
        <begin position="109"/>
        <end position="159"/>
    </location>
</feature>
<dbReference type="SUPFAM" id="SSF88659">
    <property type="entry name" value="Sigma3 and sigma4 domains of RNA polymerase sigma factors"/>
    <property type="match status" value="1"/>
</dbReference>
<dbReference type="SUPFAM" id="SSF54427">
    <property type="entry name" value="NTF2-like"/>
    <property type="match status" value="1"/>
</dbReference>
<keyword evidence="4" id="KW-0731">Sigma factor</keyword>
<feature type="region of interest" description="Disordered" evidence="7">
    <location>
        <begin position="78"/>
        <end position="98"/>
    </location>
</feature>
<dbReference type="EMBL" id="JACHIT010000001">
    <property type="protein sequence ID" value="MBB5914279.1"/>
    <property type="molecule type" value="Genomic_DNA"/>
</dbReference>
<keyword evidence="6" id="KW-0804">Transcription</keyword>
<dbReference type="InterPro" id="IPR052704">
    <property type="entry name" value="ECF_Sigma-70_Domain"/>
</dbReference>
<comment type="similarity">
    <text evidence="1">Belongs to the sigma-70 factor family. ECF subfamily.</text>
</comment>
<protein>
    <submittedName>
        <fullName evidence="10">RNA polymerase sigma-70 factor (ECF subfamily)</fullName>
    </submittedName>
</protein>
<dbReference type="Pfam" id="PF08281">
    <property type="entry name" value="Sigma70_r4_2"/>
    <property type="match status" value="1"/>
</dbReference>
<evidence type="ECO:0000256" key="7">
    <source>
        <dbReference type="SAM" id="MobiDB-lite"/>
    </source>
</evidence>
<evidence type="ECO:0000313" key="11">
    <source>
        <dbReference type="Proteomes" id="UP000540412"/>
    </source>
</evidence>
<dbReference type="InterPro" id="IPR007627">
    <property type="entry name" value="RNA_pol_sigma70_r2"/>
</dbReference>
<evidence type="ECO:0000256" key="2">
    <source>
        <dbReference type="ARBA" id="ARBA00011344"/>
    </source>
</evidence>
<dbReference type="InterPro" id="IPR013325">
    <property type="entry name" value="RNA_pol_sigma_r2"/>
</dbReference>
<keyword evidence="3" id="KW-0805">Transcription regulation</keyword>
<comment type="subunit">
    <text evidence="2">Interacts transiently with the RNA polymerase catalytic core formed by RpoA, RpoB, RpoC and RpoZ (2 alpha, 1 beta, 1 beta' and 1 omega subunit) to form the RNA polymerase holoenzyme that can initiate transcription.</text>
</comment>
<dbReference type="AlphaFoldDB" id="A0A7W9PEP3"/>
<dbReference type="GO" id="GO:0003677">
    <property type="term" value="F:DNA binding"/>
    <property type="evidence" value="ECO:0007669"/>
    <property type="project" value="UniProtKB-KW"/>
</dbReference>
<dbReference type="InterPro" id="IPR032710">
    <property type="entry name" value="NTF2-like_dom_sf"/>
</dbReference>
<evidence type="ECO:0000259" key="8">
    <source>
        <dbReference type="Pfam" id="PF04542"/>
    </source>
</evidence>
<keyword evidence="11" id="KW-1185">Reference proteome</keyword>
<dbReference type="GO" id="GO:0006352">
    <property type="term" value="P:DNA-templated transcription initiation"/>
    <property type="evidence" value="ECO:0007669"/>
    <property type="project" value="InterPro"/>
</dbReference>
<dbReference type="InterPro" id="IPR036388">
    <property type="entry name" value="WH-like_DNA-bd_sf"/>
</dbReference>
<dbReference type="InterPro" id="IPR013249">
    <property type="entry name" value="RNA_pol_sigma70_r4_t2"/>
</dbReference>
<feature type="domain" description="RNA polymerase sigma-70 region 2" evidence="8">
    <location>
        <begin position="10"/>
        <end position="70"/>
    </location>
</feature>
<reference evidence="10 11" key="1">
    <citation type="submission" date="2020-08" db="EMBL/GenBank/DDBJ databases">
        <title>Sequencing the genomes of 1000 actinobacteria strains.</title>
        <authorList>
            <person name="Klenk H.-P."/>
        </authorList>
    </citation>
    <scope>NUCLEOTIDE SEQUENCE [LARGE SCALE GENOMIC DNA]</scope>
    <source>
        <strain evidence="10 11">DSM 43582</strain>
    </source>
</reference>
<dbReference type="Gene3D" id="1.10.10.10">
    <property type="entry name" value="Winged helix-like DNA-binding domain superfamily/Winged helix DNA-binding domain"/>
    <property type="match status" value="1"/>
</dbReference>
<dbReference type="PANTHER" id="PTHR30173:SF43">
    <property type="entry name" value="ECF RNA POLYMERASE SIGMA FACTOR SIGI-RELATED"/>
    <property type="match status" value="1"/>
</dbReference>
<dbReference type="NCBIfam" id="TIGR02937">
    <property type="entry name" value="sigma70-ECF"/>
    <property type="match status" value="1"/>
</dbReference>
<dbReference type="Proteomes" id="UP000540412">
    <property type="component" value="Unassembled WGS sequence"/>
</dbReference>
<evidence type="ECO:0000259" key="9">
    <source>
        <dbReference type="Pfam" id="PF08281"/>
    </source>
</evidence>
<keyword evidence="5" id="KW-0238">DNA-binding</keyword>
<evidence type="ECO:0000313" key="10">
    <source>
        <dbReference type="EMBL" id="MBB5914279.1"/>
    </source>
</evidence>
<dbReference type="InterPro" id="IPR013324">
    <property type="entry name" value="RNA_pol_sigma_r3/r4-like"/>
</dbReference>
<dbReference type="NCBIfam" id="NF007213">
    <property type="entry name" value="PRK09635.1"/>
    <property type="match status" value="1"/>
</dbReference>
<accession>A0A7W9PEP3</accession>
<name>A0A7W9PEP3_9NOCA</name>
<gene>
    <name evidence="10" type="ORF">BJY24_003146</name>
</gene>
<evidence type="ECO:0000256" key="1">
    <source>
        <dbReference type="ARBA" id="ARBA00010641"/>
    </source>
</evidence>
<evidence type="ECO:0000256" key="3">
    <source>
        <dbReference type="ARBA" id="ARBA00023015"/>
    </source>
</evidence>
<dbReference type="GO" id="GO:0016987">
    <property type="term" value="F:sigma factor activity"/>
    <property type="evidence" value="ECO:0007669"/>
    <property type="project" value="UniProtKB-KW"/>
</dbReference>
<dbReference type="PANTHER" id="PTHR30173">
    <property type="entry name" value="SIGMA 19 FACTOR"/>
    <property type="match status" value="1"/>
</dbReference>
<organism evidence="10 11">
    <name type="scientific">Nocardia transvalensis</name>
    <dbReference type="NCBI Taxonomy" id="37333"/>
    <lineage>
        <taxon>Bacteria</taxon>
        <taxon>Bacillati</taxon>
        <taxon>Actinomycetota</taxon>
        <taxon>Actinomycetes</taxon>
        <taxon>Mycobacteriales</taxon>
        <taxon>Nocardiaceae</taxon>
        <taxon>Nocardia</taxon>
    </lineage>
</organism>
<dbReference type="Gene3D" id="1.10.1740.10">
    <property type="match status" value="1"/>
</dbReference>
<evidence type="ECO:0000256" key="6">
    <source>
        <dbReference type="ARBA" id="ARBA00023163"/>
    </source>
</evidence>